<accession>A0A6J6LIH8</accession>
<dbReference type="EMBL" id="CAEZWR010000051">
    <property type="protein sequence ID" value="CAB4661451.1"/>
    <property type="molecule type" value="Genomic_DNA"/>
</dbReference>
<evidence type="ECO:0000313" key="1">
    <source>
        <dbReference type="EMBL" id="CAB4661451.1"/>
    </source>
</evidence>
<gene>
    <name evidence="1" type="ORF">UFOPK2282_00574</name>
</gene>
<proteinExistence type="predicted"/>
<sequence length="150" mass="14631">MCFVRTDIKAVAGGGGGGYGGGGAGLSTAPTDGGGGGGGSTGPSGRSFSIATNAGAVGAAGGNGYVTISSGIAPVDLEEPAPLPPDIFQSVGLPKSGNCTSIDDSALNWAGSTSGGWTASWAQWMNSGLGGAVCNRILGYDPYLEHWFTR</sequence>
<reference evidence="1" key="1">
    <citation type="submission" date="2020-05" db="EMBL/GenBank/DDBJ databases">
        <authorList>
            <person name="Chiriac C."/>
            <person name="Salcher M."/>
            <person name="Ghai R."/>
            <person name="Kavagutti S V."/>
        </authorList>
    </citation>
    <scope>NUCLEOTIDE SEQUENCE</scope>
</reference>
<name>A0A6J6LIH8_9ZZZZ</name>
<organism evidence="1">
    <name type="scientific">freshwater metagenome</name>
    <dbReference type="NCBI Taxonomy" id="449393"/>
    <lineage>
        <taxon>unclassified sequences</taxon>
        <taxon>metagenomes</taxon>
        <taxon>ecological metagenomes</taxon>
    </lineage>
</organism>
<protein>
    <submittedName>
        <fullName evidence="1">Unannotated protein</fullName>
    </submittedName>
</protein>
<dbReference type="AlphaFoldDB" id="A0A6J6LIH8"/>